<dbReference type="EMBL" id="CP016773">
    <property type="protein sequence ID" value="ASY16148.1"/>
    <property type="molecule type" value="Genomic_DNA"/>
</dbReference>
<dbReference type="Proteomes" id="UP000217215">
    <property type="component" value="Chromosome"/>
</dbReference>
<feature type="transmembrane region" description="Helical" evidence="8">
    <location>
        <begin position="105"/>
        <end position="123"/>
    </location>
</feature>
<feature type="transmembrane region" description="Helical" evidence="8">
    <location>
        <begin position="135"/>
        <end position="154"/>
    </location>
</feature>
<evidence type="ECO:0000256" key="1">
    <source>
        <dbReference type="ARBA" id="ARBA00004651"/>
    </source>
</evidence>
<keyword evidence="7 8" id="KW-0472">Membrane</keyword>
<keyword evidence="4 8" id="KW-1003">Cell membrane</keyword>
<evidence type="ECO:0000313" key="10">
    <source>
        <dbReference type="Proteomes" id="UP000217215"/>
    </source>
</evidence>
<proteinExistence type="inferred from homology"/>
<keyword evidence="5 8" id="KW-0812">Transmembrane</keyword>
<evidence type="ECO:0000256" key="6">
    <source>
        <dbReference type="ARBA" id="ARBA00022989"/>
    </source>
</evidence>
<organism evidence="9 10">
    <name type="scientific">Candidatus Planktophila sulfonica</name>
    <dbReference type="NCBI Taxonomy" id="1884904"/>
    <lineage>
        <taxon>Bacteria</taxon>
        <taxon>Bacillati</taxon>
        <taxon>Actinomycetota</taxon>
        <taxon>Actinomycetes</taxon>
        <taxon>Candidatus Nanopelagicales</taxon>
        <taxon>Candidatus Nanopelagicaceae</taxon>
        <taxon>Candidatus Planktophila</taxon>
    </lineage>
</organism>
<protein>
    <recommendedName>
        <fullName evidence="8">Probable membrane transporter protein</fullName>
    </recommendedName>
</protein>
<sequence length="259" mass="27301">MLENLTAINLALLGLAMFTAGFVDAIAGGGGLIQTPAMLLSFPDRNPVEVVATSKTAAFFGTTTAAIKYRKSIKTDPRLLLAMVFPAFIGAAIGAHLASRISSESYKSSIFFIMIAIFIYTLVKPELGKNHVEKYAPRKLMSIGAIAAFIIGFYDGLIGPGTGTMLMIALVAIMGFAFVGASAIAKVVNATTNLASIIVVGLTIGVMWKLGLVMGIANLAGGYAGSHMALKKGSGFVRIFYLIVTALLILRLGYSLYFE</sequence>
<dbReference type="PANTHER" id="PTHR30269">
    <property type="entry name" value="TRANSMEMBRANE PROTEIN YFCA"/>
    <property type="match status" value="1"/>
</dbReference>
<keyword evidence="3" id="KW-0813">Transport</keyword>
<dbReference type="Pfam" id="PF01925">
    <property type="entry name" value="TauE"/>
    <property type="match status" value="1"/>
</dbReference>
<dbReference type="GO" id="GO:0005886">
    <property type="term" value="C:plasma membrane"/>
    <property type="evidence" value="ECO:0007669"/>
    <property type="project" value="UniProtKB-SubCell"/>
</dbReference>
<dbReference type="PANTHER" id="PTHR30269:SF0">
    <property type="entry name" value="MEMBRANE TRANSPORTER PROTEIN YFCA-RELATED"/>
    <property type="match status" value="1"/>
</dbReference>
<feature type="transmembrane region" description="Helical" evidence="8">
    <location>
        <begin position="79"/>
        <end position="99"/>
    </location>
</feature>
<dbReference type="InterPro" id="IPR052017">
    <property type="entry name" value="TSUP"/>
</dbReference>
<reference evidence="9 10" key="1">
    <citation type="submission" date="2016-07" db="EMBL/GenBank/DDBJ databases">
        <title>High microdiversification within the ubiquitous acI lineage of Actinobacteria.</title>
        <authorList>
            <person name="Neuenschwander S.M."/>
            <person name="Salcher M."/>
            <person name="Ghai R."/>
            <person name="Pernthaler J."/>
        </authorList>
    </citation>
    <scope>NUCLEOTIDE SEQUENCE [LARGE SCALE GENOMIC DNA]</scope>
    <source>
        <strain evidence="9">MMS-IA-56</strain>
    </source>
</reference>
<evidence type="ECO:0000256" key="4">
    <source>
        <dbReference type="ARBA" id="ARBA00022475"/>
    </source>
</evidence>
<dbReference type="RefSeq" id="WP_095673739.1">
    <property type="nucleotide sequence ID" value="NZ_CP016773.1"/>
</dbReference>
<evidence type="ECO:0000256" key="7">
    <source>
        <dbReference type="ARBA" id="ARBA00023136"/>
    </source>
</evidence>
<feature type="transmembrane region" description="Helical" evidence="8">
    <location>
        <begin position="239"/>
        <end position="258"/>
    </location>
</feature>
<dbReference type="KEGG" id="psuf:A1sIA56_04440"/>
<evidence type="ECO:0000256" key="2">
    <source>
        <dbReference type="ARBA" id="ARBA00009142"/>
    </source>
</evidence>
<keyword evidence="10" id="KW-1185">Reference proteome</keyword>
<evidence type="ECO:0000313" key="9">
    <source>
        <dbReference type="EMBL" id="ASY16148.1"/>
    </source>
</evidence>
<accession>A0A249KH61</accession>
<comment type="similarity">
    <text evidence="2 8">Belongs to the 4-toluene sulfonate uptake permease (TSUP) (TC 2.A.102) family.</text>
</comment>
<keyword evidence="6 8" id="KW-1133">Transmembrane helix</keyword>
<dbReference type="OrthoDB" id="554695at2"/>
<evidence type="ECO:0000256" key="8">
    <source>
        <dbReference type="RuleBase" id="RU363041"/>
    </source>
</evidence>
<feature type="transmembrane region" description="Helical" evidence="8">
    <location>
        <begin position="197"/>
        <end position="219"/>
    </location>
</feature>
<dbReference type="InterPro" id="IPR002781">
    <property type="entry name" value="TM_pro_TauE-like"/>
</dbReference>
<dbReference type="AlphaFoldDB" id="A0A249KH61"/>
<evidence type="ECO:0000256" key="3">
    <source>
        <dbReference type="ARBA" id="ARBA00022448"/>
    </source>
</evidence>
<name>A0A249KH61_9ACTN</name>
<gene>
    <name evidence="9" type="ORF">A1sIA56_04440</name>
</gene>
<comment type="subcellular location">
    <subcellularLocation>
        <location evidence="1 8">Cell membrane</location>
        <topology evidence="1 8">Multi-pass membrane protein</topology>
    </subcellularLocation>
</comment>
<evidence type="ECO:0000256" key="5">
    <source>
        <dbReference type="ARBA" id="ARBA00022692"/>
    </source>
</evidence>
<feature type="transmembrane region" description="Helical" evidence="8">
    <location>
        <begin position="166"/>
        <end position="185"/>
    </location>
</feature>